<evidence type="ECO:0000256" key="2">
    <source>
        <dbReference type="ARBA" id="ARBA00022490"/>
    </source>
</evidence>
<dbReference type="InterPro" id="IPR008909">
    <property type="entry name" value="DALR_anticod-bd"/>
</dbReference>
<evidence type="ECO:0000256" key="5">
    <source>
        <dbReference type="ARBA" id="ARBA00022840"/>
    </source>
</evidence>
<dbReference type="PRINTS" id="PR01038">
    <property type="entry name" value="TRNASYNTHARG"/>
</dbReference>
<dbReference type="HAMAP" id="MF_00123">
    <property type="entry name" value="Arg_tRNA_synth"/>
    <property type="match status" value="1"/>
</dbReference>
<dbReference type="EMBL" id="JAZDRO010000001">
    <property type="protein sequence ID" value="MEE2566030.1"/>
    <property type="molecule type" value="Genomic_DNA"/>
</dbReference>
<dbReference type="SUPFAM" id="SSF47323">
    <property type="entry name" value="Anticodon-binding domain of a subclass of class I aminoacyl-tRNA synthetases"/>
    <property type="match status" value="1"/>
</dbReference>
<proteinExistence type="inferred from homology"/>
<dbReference type="PROSITE" id="PS00178">
    <property type="entry name" value="AA_TRNA_LIGASE_I"/>
    <property type="match status" value="1"/>
</dbReference>
<comment type="subunit">
    <text evidence="9">Monomer.</text>
</comment>
<sequence>MTAIAEQLTQRLGAAFEALGLPPELGRTIESDRPDLAPYQCNGAMAAARLARKAPRAVAEDVAAQLSGDPLLAAVEIAGPGFLNLTPRDAVYDARAGELGGDDRTGARTVETARKIMIDFGGPNVAKPMHVGHLRSSIIGDCLQRLFRFRGDSVTSDVHLGDWGLQMGQLITEVELVMPDLPYFDIDFEGPYPSKSPVTMDDLQTLYPQASAACKQDKARLESARAATRALQSGRPGYVALWRHFLEVSKEALRQDFDALGVRFDLWKGEADVDPLIPDMVADLKSRGVAVEDQGALVIHVNREDEKRELPPFLLLKSDGAALYETTDLATILDRKAHTGPDLTLYVVDKRQSDHFEKVFRAALLAGYAEPGALEHIAYGTMNGWDGKPFKTREGGVLKLADLLRMATDKARARLDEAGLGQEGDASERESVASKVALAAIKFADLSHDRATDYIFDLDRFMSFEGKTGPYLLYAAVRIKSLMRKAAEAGVSSGAVQVSANEERELIRVLDAFDRAVTDAYERRAPNALCDHVFTLAQAFSKFYGACPILPEKDEAVKASRLALAEMTLKQLELAFSLIGIEAPERM</sequence>
<dbReference type="Pfam" id="PF03485">
    <property type="entry name" value="Arg_tRNA_synt_N"/>
    <property type="match status" value="1"/>
</dbReference>
<evidence type="ECO:0000313" key="13">
    <source>
        <dbReference type="EMBL" id="MEE2566030.1"/>
    </source>
</evidence>
<dbReference type="Gene3D" id="3.40.50.620">
    <property type="entry name" value="HUPs"/>
    <property type="match status" value="1"/>
</dbReference>
<keyword evidence="3 9" id="KW-0436">Ligase</keyword>
<dbReference type="Pfam" id="PF00750">
    <property type="entry name" value="tRNA-synt_1d"/>
    <property type="match status" value="1"/>
</dbReference>
<dbReference type="PANTHER" id="PTHR11956:SF5">
    <property type="entry name" value="ARGININE--TRNA LIGASE, CYTOPLASMIC"/>
    <property type="match status" value="1"/>
</dbReference>
<reference evidence="13 14" key="1">
    <citation type="submission" date="2024-01" db="EMBL/GenBank/DDBJ databases">
        <title>Hyphobacterium bacterium isolated from marine sediment.</title>
        <authorList>
            <person name="Zhao S."/>
        </authorList>
    </citation>
    <scope>NUCLEOTIDE SEQUENCE [LARGE SCALE GENOMIC DNA]</scope>
    <source>
        <strain evidence="13 14">Y60-23</strain>
    </source>
</reference>
<evidence type="ECO:0000256" key="1">
    <source>
        <dbReference type="ARBA" id="ARBA00005594"/>
    </source>
</evidence>
<dbReference type="Gene3D" id="3.30.1360.70">
    <property type="entry name" value="Arginyl tRNA synthetase N-terminal domain"/>
    <property type="match status" value="1"/>
</dbReference>
<keyword evidence="2 9" id="KW-0963">Cytoplasm</keyword>
<keyword evidence="6 9" id="KW-0648">Protein biosynthesis</keyword>
<dbReference type="SMART" id="SM01016">
    <property type="entry name" value="Arg_tRNA_synt_N"/>
    <property type="match status" value="1"/>
</dbReference>
<evidence type="ECO:0000256" key="10">
    <source>
        <dbReference type="RuleBase" id="RU363038"/>
    </source>
</evidence>
<comment type="similarity">
    <text evidence="1 9 10">Belongs to the class-I aminoacyl-tRNA synthetase family.</text>
</comment>
<dbReference type="PANTHER" id="PTHR11956">
    <property type="entry name" value="ARGINYL-TRNA SYNTHETASE"/>
    <property type="match status" value="1"/>
</dbReference>
<organism evidence="13 14">
    <name type="scientific">Hyphobacterium marinum</name>
    <dbReference type="NCBI Taxonomy" id="3116574"/>
    <lineage>
        <taxon>Bacteria</taxon>
        <taxon>Pseudomonadati</taxon>
        <taxon>Pseudomonadota</taxon>
        <taxon>Alphaproteobacteria</taxon>
        <taxon>Maricaulales</taxon>
        <taxon>Maricaulaceae</taxon>
        <taxon>Hyphobacterium</taxon>
    </lineage>
</organism>
<evidence type="ECO:0000256" key="3">
    <source>
        <dbReference type="ARBA" id="ARBA00022598"/>
    </source>
</evidence>
<protein>
    <recommendedName>
        <fullName evidence="9">Arginine--tRNA ligase</fullName>
        <ecNumber evidence="9">6.1.1.19</ecNumber>
    </recommendedName>
    <alternativeName>
        <fullName evidence="9">Arginyl-tRNA synthetase</fullName>
        <shortName evidence="9">ArgRS</shortName>
    </alternativeName>
</protein>
<accession>A0ABU7LWY1</accession>
<keyword evidence="7 9" id="KW-0030">Aminoacyl-tRNA synthetase</keyword>
<gene>
    <name evidence="9 13" type="primary">argS</name>
    <name evidence="13" type="ORF">V0U35_04995</name>
</gene>
<dbReference type="EC" id="6.1.1.19" evidence="9"/>
<dbReference type="SUPFAM" id="SSF55190">
    <property type="entry name" value="Arginyl-tRNA synthetase (ArgRS), N-terminal 'additional' domain"/>
    <property type="match status" value="1"/>
</dbReference>
<dbReference type="InterPro" id="IPR014729">
    <property type="entry name" value="Rossmann-like_a/b/a_fold"/>
</dbReference>
<keyword evidence="4 9" id="KW-0547">Nucleotide-binding</keyword>
<dbReference type="CDD" id="cd00671">
    <property type="entry name" value="ArgRS_core"/>
    <property type="match status" value="1"/>
</dbReference>
<dbReference type="Gene3D" id="1.10.730.10">
    <property type="entry name" value="Isoleucyl-tRNA Synthetase, Domain 1"/>
    <property type="match status" value="1"/>
</dbReference>
<evidence type="ECO:0000259" key="11">
    <source>
        <dbReference type="SMART" id="SM00836"/>
    </source>
</evidence>
<name>A0ABU7LWY1_9PROT</name>
<feature type="short sequence motif" description="'HIGH' region" evidence="9">
    <location>
        <begin position="123"/>
        <end position="133"/>
    </location>
</feature>
<keyword evidence="5 9" id="KW-0067">ATP-binding</keyword>
<dbReference type="SUPFAM" id="SSF52374">
    <property type="entry name" value="Nucleotidylyl transferase"/>
    <property type="match status" value="1"/>
</dbReference>
<feature type="domain" description="Arginyl tRNA synthetase N-terminal" evidence="12">
    <location>
        <begin position="2"/>
        <end position="87"/>
    </location>
</feature>
<dbReference type="InterPro" id="IPR001278">
    <property type="entry name" value="Arg-tRNA-ligase"/>
</dbReference>
<comment type="caution">
    <text evidence="13">The sequence shown here is derived from an EMBL/GenBank/DDBJ whole genome shotgun (WGS) entry which is preliminary data.</text>
</comment>
<dbReference type="InterPro" id="IPR001412">
    <property type="entry name" value="aa-tRNA-synth_I_CS"/>
</dbReference>
<evidence type="ECO:0000256" key="9">
    <source>
        <dbReference type="HAMAP-Rule" id="MF_00123"/>
    </source>
</evidence>
<evidence type="ECO:0000313" key="14">
    <source>
        <dbReference type="Proteomes" id="UP001310692"/>
    </source>
</evidence>
<dbReference type="RefSeq" id="WP_330195558.1">
    <property type="nucleotide sequence ID" value="NZ_JAZDRO010000001.1"/>
</dbReference>
<evidence type="ECO:0000256" key="6">
    <source>
        <dbReference type="ARBA" id="ARBA00022917"/>
    </source>
</evidence>
<dbReference type="GO" id="GO:0004814">
    <property type="term" value="F:arginine-tRNA ligase activity"/>
    <property type="evidence" value="ECO:0007669"/>
    <property type="project" value="UniProtKB-EC"/>
</dbReference>
<comment type="catalytic activity">
    <reaction evidence="8 9">
        <text>tRNA(Arg) + L-arginine + ATP = L-arginyl-tRNA(Arg) + AMP + diphosphate</text>
        <dbReference type="Rhea" id="RHEA:20301"/>
        <dbReference type="Rhea" id="RHEA-COMP:9658"/>
        <dbReference type="Rhea" id="RHEA-COMP:9673"/>
        <dbReference type="ChEBI" id="CHEBI:30616"/>
        <dbReference type="ChEBI" id="CHEBI:32682"/>
        <dbReference type="ChEBI" id="CHEBI:33019"/>
        <dbReference type="ChEBI" id="CHEBI:78442"/>
        <dbReference type="ChEBI" id="CHEBI:78513"/>
        <dbReference type="ChEBI" id="CHEBI:456215"/>
        <dbReference type="EC" id="6.1.1.19"/>
    </reaction>
</comment>
<comment type="subcellular location">
    <subcellularLocation>
        <location evidence="9">Cytoplasm</location>
    </subcellularLocation>
</comment>
<dbReference type="InterPro" id="IPR036695">
    <property type="entry name" value="Arg-tRNA-synth_N_sf"/>
</dbReference>
<evidence type="ECO:0000256" key="8">
    <source>
        <dbReference type="ARBA" id="ARBA00049339"/>
    </source>
</evidence>
<dbReference type="Pfam" id="PF05746">
    <property type="entry name" value="DALR_1"/>
    <property type="match status" value="1"/>
</dbReference>
<evidence type="ECO:0000256" key="7">
    <source>
        <dbReference type="ARBA" id="ARBA00023146"/>
    </source>
</evidence>
<dbReference type="InterPro" id="IPR005148">
    <property type="entry name" value="Arg-tRNA-synth_N"/>
</dbReference>
<dbReference type="InterPro" id="IPR035684">
    <property type="entry name" value="ArgRS_core"/>
</dbReference>
<keyword evidence="14" id="KW-1185">Reference proteome</keyword>
<feature type="domain" description="DALR anticodon binding" evidence="11">
    <location>
        <begin position="472"/>
        <end position="587"/>
    </location>
</feature>
<dbReference type="InterPro" id="IPR009080">
    <property type="entry name" value="tRNAsynth_Ia_anticodon-bd"/>
</dbReference>
<dbReference type="Proteomes" id="UP001310692">
    <property type="component" value="Unassembled WGS sequence"/>
</dbReference>
<dbReference type="SMART" id="SM00836">
    <property type="entry name" value="DALR_1"/>
    <property type="match status" value="1"/>
</dbReference>
<evidence type="ECO:0000256" key="4">
    <source>
        <dbReference type="ARBA" id="ARBA00022741"/>
    </source>
</evidence>
<evidence type="ECO:0000259" key="12">
    <source>
        <dbReference type="SMART" id="SM01016"/>
    </source>
</evidence>
<dbReference type="NCBIfam" id="TIGR00456">
    <property type="entry name" value="argS"/>
    <property type="match status" value="1"/>
</dbReference>